<keyword evidence="2" id="KW-1185">Reference proteome</keyword>
<dbReference type="Proteomes" id="UP000305836">
    <property type="component" value="Unassembled WGS sequence"/>
</dbReference>
<organism evidence="1 2">
    <name type="scientific">Kribbella jiaozuonensis</name>
    <dbReference type="NCBI Taxonomy" id="2575441"/>
    <lineage>
        <taxon>Bacteria</taxon>
        <taxon>Bacillati</taxon>
        <taxon>Actinomycetota</taxon>
        <taxon>Actinomycetes</taxon>
        <taxon>Propionibacteriales</taxon>
        <taxon>Kribbellaceae</taxon>
        <taxon>Kribbella</taxon>
    </lineage>
</organism>
<gene>
    <name evidence="1" type="ORF">FDA38_23720</name>
</gene>
<reference evidence="1 2" key="1">
    <citation type="submission" date="2019-04" db="EMBL/GenBank/DDBJ databases">
        <title>Kribbella sp. NEAU-THZ 27 nov., a novel actinomycete isolated from soil.</title>
        <authorList>
            <person name="Duan L."/>
        </authorList>
    </citation>
    <scope>NUCLEOTIDE SEQUENCE [LARGE SCALE GENOMIC DNA]</scope>
    <source>
        <strain evidence="2">NEAU-THZ27</strain>
    </source>
</reference>
<dbReference type="InterPro" id="IPR016181">
    <property type="entry name" value="Acyl_CoA_acyltransferase"/>
</dbReference>
<dbReference type="GO" id="GO:0016740">
    <property type="term" value="F:transferase activity"/>
    <property type="evidence" value="ECO:0007669"/>
    <property type="project" value="UniProtKB-KW"/>
</dbReference>
<protein>
    <submittedName>
        <fullName evidence="1">N-acetyltransferase</fullName>
    </submittedName>
</protein>
<evidence type="ECO:0000313" key="1">
    <source>
        <dbReference type="EMBL" id="TKK78107.1"/>
    </source>
</evidence>
<dbReference type="Gene3D" id="3.40.630.30">
    <property type="match status" value="1"/>
</dbReference>
<dbReference type="AlphaFoldDB" id="A0A4U3LU89"/>
<dbReference type="RefSeq" id="WP_137256268.1">
    <property type="nucleotide sequence ID" value="NZ_JBHSPQ010000002.1"/>
</dbReference>
<comment type="caution">
    <text evidence="1">The sequence shown here is derived from an EMBL/GenBank/DDBJ whole genome shotgun (WGS) entry which is preliminary data.</text>
</comment>
<keyword evidence="1" id="KW-0808">Transferase</keyword>
<dbReference type="SUPFAM" id="SSF55729">
    <property type="entry name" value="Acyl-CoA N-acyltransferases (Nat)"/>
    <property type="match status" value="1"/>
</dbReference>
<accession>A0A4U3LU89</accession>
<dbReference type="OrthoDB" id="342444at2"/>
<proteinExistence type="predicted"/>
<sequence length="244" mass="26411">MPVEITTVADRPGLANAEIDVRGWPEFMRHNRVSEAYFGQVPSTFPATCLIATVDDCVVADAHAVQLARRSDFPPGGWEQAVVWAFTDVRRGVRPDTACALNISVAHDWQNQGIAALMLAALREAAADAGLEVLDAPVRPTHKHLDPRTSMAEYVARTRADGLPCDPWLRTHVRAGGEIAGVAPASWVIAGSLAEWRSWTGLPFDRSGPVEVAGGLDPVDCDVAADRAVYVEPNVWVRHKFSTA</sequence>
<evidence type="ECO:0000313" key="2">
    <source>
        <dbReference type="Proteomes" id="UP000305836"/>
    </source>
</evidence>
<name>A0A4U3LU89_9ACTN</name>
<dbReference type="EMBL" id="SZPZ01000003">
    <property type="protein sequence ID" value="TKK78107.1"/>
    <property type="molecule type" value="Genomic_DNA"/>
</dbReference>